<feature type="transmembrane region" description="Helical" evidence="2">
    <location>
        <begin position="96"/>
        <end position="117"/>
    </location>
</feature>
<feature type="transmembrane region" description="Helical" evidence="2">
    <location>
        <begin position="163"/>
        <end position="187"/>
    </location>
</feature>
<organism evidence="3 4">
    <name type="scientific">Digitaria exilis</name>
    <dbReference type="NCBI Taxonomy" id="1010633"/>
    <lineage>
        <taxon>Eukaryota</taxon>
        <taxon>Viridiplantae</taxon>
        <taxon>Streptophyta</taxon>
        <taxon>Embryophyta</taxon>
        <taxon>Tracheophyta</taxon>
        <taxon>Spermatophyta</taxon>
        <taxon>Magnoliopsida</taxon>
        <taxon>Liliopsida</taxon>
        <taxon>Poales</taxon>
        <taxon>Poaceae</taxon>
        <taxon>PACMAD clade</taxon>
        <taxon>Panicoideae</taxon>
        <taxon>Panicodae</taxon>
        <taxon>Paniceae</taxon>
        <taxon>Anthephorinae</taxon>
        <taxon>Digitaria</taxon>
    </lineage>
</organism>
<feature type="region of interest" description="Disordered" evidence="1">
    <location>
        <begin position="1"/>
        <end position="46"/>
    </location>
</feature>
<dbReference type="OrthoDB" id="690114at2759"/>
<protein>
    <submittedName>
        <fullName evidence="3">Uncharacterized protein</fullName>
    </submittedName>
</protein>
<dbReference type="PANTHER" id="PTHR33115:SF43">
    <property type="entry name" value="BLE2 PROTEIN"/>
    <property type="match status" value="1"/>
</dbReference>
<feature type="transmembrane region" description="Helical" evidence="2">
    <location>
        <begin position="123"/>
        <end position="142"/>
    </location>
</feature>
<evidence type="ECO:0000256" key="1">
    <source>
        <dbReference type="SAM" id="MobiDB-lite"/>
    </source>
</evidence>
<feature type="region of interest" description="Disordered" evidence="1">
    <location>
        <begin position="545"/>
        <end position="576"/>
    </location>
</feature>
<dbReference type="Gene3D" id="1.25.10.10">
    <property type="entry name" value="Leucine-rich Repeat Variant"/>
    <property type="match status" value="2"/>
</dbReference>
<dbReference type="PANTHER" id="PTHR33115">
    <property type="entry name" value="ARM REPEAT SUPERFAMILY PROTEIN"/>
    <property type="match status" value="1"/>
</dbReference>
<accession>A0A835ALR1</accession>
<evidence type="ECO:0000313" key="3">
    <source>
        <dbReference type="EMBL" id="KAF8669908.1"/>
    </source>
</evidence>
<sequence>MASSEHPIQMPGVPAAGDGESQRMERAAAVLPPPPAADGAADDGESQPEKELNLLVRIIATAELVGDALGKLASLWATFVFLGGYRSSSSLKQVDFWIATAIVFLEAFRPGLLGAYMVENILIAMPLIGNLQIPATVAQIILSSWRLVNSHGDNANMVASIRVFYALVLCQGLLYFLACALAFFSVIPRRRLARRSRFRGKWGARAVDLYYERAYTKRIEIGVFADDTISLASFVVDSLNSASSISRELHFSASKARELQLAGVRVLHSLLQQKGSSNEELISVITRSEKAVPTLISMLDWTFKQDRYIRLFAAKATADLAGYLRIAGNAGAVRSVSSLLDAAENQPPNDGLSLGPPRPADGDNQTGCITRNEQGRNCYQRWYSWICKCWQRMKQNCPRRSMEKKSINSPQDYSLPVLGMKILERLACDPDNCVEIMKNKNLISKIIGFISYTSNDKGNNDNALIVNSPLGPHPASGNNEIRGRTGNEPPLTSQDSLPVLGMMILEKLTSYPDNCAEIVKNKNLISKITGHISYTSNDDGSNDNALIISSSLGPRPAGDDNEIGGRTRNKPPLTSQDSLPVLMGMKILERLTCDPDNYAEIVKNTNLIPNIIGLISYTSNDGSSNDNALIVSSSLNFLRMIGTTNGKAGATLWQELWESPLLLRNLTCVLQDNRSSLEVWKPAIDVIATLALDEGARHELGSTQVIIHKLLNIFIIGQDGSTNYDQLLRVAAGGALANLAMESPENCLAILGDREGYRYDLVENLEGMLHNDEYRSVAASLLQNLCECSRMRDGLPVVNLSFVAEVQTFAACSSIKYWLSDGRVSDQLSSALQAVLQNIMAAENKQLEVLIGLASQICYVLPPRRFVQGLESHVIEPTIVQKLVNTLNSNKKPNHKYPRMRRAIVDMVLSVLGRSPGHAVIFRTGGMVDALSKVEMTPSKVENYRVFLGKEGVVLEHGLPLRDLVATAKGLINHATPT</sequence>
<dbReference type="InterPro" id="IPR011989">
    <property type="entry name" value="ARM-like"/>
</dbReference>
<proteinExistence type="predicted"/>
<comment type="caution">
    <text evidence="3">The sequence shown here is derived from an EMBL/GenBank/DDBJ whole genome shotgun (WGS) entry which is preliminary data.</text>
</comment>
<dbReference type="EMBL" id="JACEFO010002268">
    <property type="protein sequence ID" value="KAF8669908.1"/>
    <property type="molecule type" value="Genomic_DNA"/>
</dbReference>
<keyword evidence="2" id="KW-0812">Transmembrane</keyword>
<keyword evidence="2" id="KW-0472">Membrane</keyword>
<reference evidence="3" key="1">
    <citation type="submission" date="2020-07" db="EMBL/GenBank/DDBJ databases">
        <title>Genome sequence and genetic diversity analysis of an under-domesticated orphan crop, white fonio (Digitaria exilis).</title>
        <authorList>
            <person name="Bennetzen J.L."/>
            <person name="Chen S."/>
            <person name="Ma X."/>
            <person name="Wang X."/>
            <person name="Yssel A.E.J."/>
            <person name="Chaluvadi S.R."/>
            <person name="Johnson M."/>
            <person name="Gangashetty P."/>
            <person name="Hamidou F."/>
            <person name="Sanogo M.D."/>
            <person name="Zwaenepoel A."/>
            <person name="Wallace J."/>
            <person name="Van De Peer Y."/>
            <person name="Van Deynze A."/>
        </authorList>
    </citation>
    <scope>NUCLEOTIDE SEQUENCE</scope>
    <source>
        <tissue evidence="3">Leaves</tissue>
    </source>
</reference>
<evidence type="ECO:0000313" key="4">
    <source>
        <dbReference type="Proteomes" id="UP000636709"/>
    </source>
</evidence>
<evidence type="ECO:0000256" key="2">
    <source>
        <dbReference type="SAM" id="Phobius"/>
    </source>
</evidence>
<name>A0A835ALR1_9POAL</name>
<keyword evidence="4" id="KW-1185">Reference proteome</keyword>
<keyword evidence="2" id="KW-1133">Transmembrane helix</keyword>
<dbReference type="InterPro" id="IPR016024">
    <property type="entry name" value="ARM-type_fold"/>
</dbReference>
<dbReference type="Proteomes" id="UP000636709">
    <property type="component" value="Unassembled WGS sequence"/>
</dbReference>
<gene>
    <name evidence="3" type="ORF">HU200_051089</name>
</gene>
<dbReference type="AlphaFoldDB" id="A0A835ALR1"/>
<dbReference type="SUPFAM" id="SSF48371">
    <property type="entry name" value="ARM repeat"/>
    <property type="match status" value="1"/>
</dbReference>